<sequence>MDLPSIKDYLLAYFFGEFDHDLINDQLNDPYLHVSLITGSDINPHGDSFGLYIKKKERPATHTILTTANIAASLAMEAKYLLQKPSVVQPIEDTIGCTTGLSTRKHQILIITVITPDLSDAKFVSKTIVNKIHALLGRG</sequence>
<organism evidence="1 2">
    <name type="scientific">Candidatus Collierbacteria bacterium GW2011_GWB2_44_22</name>
    <dbReference type="NCBI Taxonomy" id="1618387"/>
    <lineage>
        <taxon>Bacteria</taxon>
        <taxon>Candidatus Collieribacteriota</taxon>
    </lineage>
</organism>
<name>A0A0G1K684_9BACT</name>
<reference evidence="1 2" key="1">
    <citation type="journal article" date="2015" name="Nature">
        <title>rRNA introns, odd ribosomes, and small enigmatic genomes across a large radiation of phyla.</title>
        <authorList>
            <person name="Brown C.T."/>
            <person name="Hug L.A."/>
            <person name="Thomas B.C."/>
            <person name="Sharon I."/>
            <person name="Castelle C.J."/>
            <person name="Singh A."/>
            <person name="Wilkins M.J."/>
            <person name="Williams K.H."/>
            <person name="Banfield J.F."/>
        </authorList>
    </citation>
    <scope>NUCLEOTIDE SEQUENCE [LARGE SCALE GENOMIC DNA]</scope>
</reference>
<dbReference type="EMBL" id="LCIH01000007">
    <property type="protein sequence ID" value="KKT51842.1"/>
    <property type="molecule type" value="Genomic_DNA"/>
</dbReference>
<gene>
    <name evidence="1" type="ORF">UW44_C0007G0017</name>
</gene>
<accession>A0A0G1K684</accession>
<comment type="caution">
    <text evidence="1">The sequence shown here is derived from an EMBL/GenBank/DDBJ whole genome shotgun (WGS) entry which is preliminary data.</text>
</comment>
<evidence type="ECO:0000313" key="1">
    <source>
        <dbReference type="EMBL" id="KKT51842.1"/>
    </source>
</evidence>
<protein>
    <submittedName>
        <fullName evidence="1">Uncharacterized protein</fullName>
    </submittedName>
</protein>
<dbReference type="AlphaFoldDB" id="A0A0G1K684"/>
<dbReference type="Proteomes" id="UP000034006">
    <property type="component" value="Unassembled WGS sequence"/>
</dbReference>
<proteinExistence type="predicted"/>
<evidence type="ECO:0000313" key="2">
    <source>
        <dbReference type="Proteomes" id="UP000034006"/>
    </source>
</evidence>